<proteinExistence type="predicted"/>
<sequence>MLLFHAQRSLHRIIETQRKKNSKLKKNLKQYDEYQSTMQDQSSSSSVADAAFWIDEDLNESIIYNNELKSVNFTTEKREHLLRRTVCKCTTVNVAEILLLCMQLVTKHSLTWIALIDIFKVLNCIFDINSLPTTKYMINYLMNVNTNCLSYHIICHECNAYLGKKLDFKDTVTCTCGCQLSSSKVGTFFIEIDVRDQLKNLFSDQIVTNSLQDLIEKRKMPMDLKIYMMDKFIGNMLKKVIY</sequence>
<organism evidence="1 2">
    <name type="scientific">Nasonia vitripennis</name>
    <name type="common">Parasitic wasp</name>
    <dbReference type="NCBI Taxonomy" id="7425"/>
    <lineage>
        <taxon>Eukaryota</taxon>
        <taxon>Metazoa</taxon>
        <taxon>Ecdysozoa</taxon>
        <taxon>Arthropoda</taxon>
        <taxon>Hexapoda</taxon>
        <taxon>Insecta</taxon>
        <taxon>Pterygota</taxon>
        <taxon>Neoptera</taxon>
        <taxon>Endopterygota</taxon>
        <taxon>Hymenoptera</taxon>
        <taxon>Apocrita</taxon>
        <taxon>Proctotrupomorpha</taxon>
        <taxon>Chalcidoidea</taxon>
        <taxon>Pteromalidae</taxon>
        <taxon>Pteromalinae</taxon>
        <taxon>Nasonia</taxon>
    </lineage>
</organism>
<accession>A0A7M7QLL3</accession>
<dbReference type="AlphaFoldDB" id="A0A7M7QLL3"/>
<reference evidence="1" key="1">
    <citation type="submission" date="2021-01" db="UniProtKB">
        <authorList>
            <consortium name="EnsemblMetazoa"/>
        </authorList>
    </citation>
    <scope>IDENTIFICATION</scope>
</reference>
<dbReference type="EnsemblMetazoa" id="XM_031933501">
    <property type="protein sequence ID" value="XP_031789361"/>
    <property type="gene ID" value="LOC100677802"/>
</dbReference>
<dbReference type="RefSeq" id="XP_031789361.1">
    <property type="nucleotide sequence ID" value="XM_031933501.2"/>
</dbReference>
<dbReference type="EnsemblMetazoa" id="XM_031933517">
    <property type="protein sequence ID" value="XP_031789377"/>
    <property type="gene ID" value="LOC100677802"/>
</dbReference>
<dbReference type="EnsemblMetazoa" id="XM_031933519">
    <property type="protein sequence ID" value="XP_031789379"/>
    <property type="gene ID" value="LOC100677802"/>
</dbReference>
<name>A0A7M7QLL3_NASVI</name>
<dbReference type="RefSeq" id="XP_031789368.1">
    <property type="nucleotide sequence ID" value="XM_031933508.2"/>
</dbReference>
<dbReference type="Proteomes" id="UP000002358">
    <property type="component" value="Unassembled WGS sequence"/>
</dbReference>
<dbReference type="EnsemblMetazoa" id="XM_031933508">
    <property type="protein sequence ID" value="XP_031789368"/>
    <property type="gene ID" value="LOC100677802"/>
</dbReference>
<dbReference type="OrthoDB" id="8194903at2759"/>
<dbReference type="EnsemblMetazoa" id="XM_031933506">
    <property type="protein sequence ID" value="XP_031789366"/>
    <property type="gene ID" value="LOC100677802"/>
</dbReference>
<dbReference type="GeneID" id="100677802"/>
<dbReference type="KEGG" id="nvi:100677802"/>
<dbReference type="RefSeq" id="XP_031789366.1">
    <property type="nucleotide sequence ID" value="XM_031933506.2"/>
</dbReference>
<protein>
    <submittedName>
        <fullName evidence="1">Uncharacterized protein</fullName>
    </submittedName>
</protein>
<dbReference type="RefSeq" id="XP_031789379.1">
    <property type="nucleotide sequence ID" value="XM_031933519.2"/>
</dbReference>
<evidence type="ECO:0000313" key="1">
    <source>
        <dbReference type="EnsemblMetazoa" id="XP_031789368"/>
    </source>
</evidence>
<dbReference type="InParanoid" id="A0A7M7QLL3"/>
<evidence type="ECO:0000313" key="2">
    <source>
        <dbReference type="Proteomes" id="UP000002358"/>
    </source>
</evidence>
<dbReference type="EnsemblMetazoa" id="XM_031933503">
    <property type="protein sequence ID" value="XP_031789363"/>
    <property type="gene ID" value="LOC100677802"/>
</dbReference>
<dbReference type="RefSeq" id="XP_031789363.1">
    <property type="nucleotide sequence ID" value="XM_031933503.2"/>
</dbReference>
<dbReference type="RefSeq" id="XP_031789377.1">
    <property type="nucleotide sequence ID" value="XM_031933517.2"/>
</dbReference>
<keyword evidence="2" id="KW-1185">Reference proteome</keyword>